<evidence type="ECO:0000256" key="1">
    <source>
        <dbReference type="ARBA" id="ARBA00022485"/>
    </source>
</evidence>
<dbReference type="GO" id="GO:0005524">
    <property type="term" value="F:ATP binding"/>
    <property type="evidence" value="ECO:0007669"/>
    <property type="project" value="UniProtKB-KW"/>
</dbReference>
<dbReference type="Pfam" id="PF10609">
    <property type="entry name" value="ParA"/>
    <property type="match status" value="1"/>
</dbReference>
<reference evidence="8" key="1">
    <citation type="submission" date="2025-08" db="UniProtKB">
        <authorList>
            <consortium name="RefSeq"/>
        </authorList>
    </citation>
    <scope>IDENTIFICATION</scope>
</reference>
<name>A0AAJ6QX70_9ACAR</name>
<evidence type="ECO:0000313" key="8">
    <source>
        <dbReference type="RefSeq" id="XP_003746784.1"/>
    </source>
</evidence>
<proteinExistence type="inferred from homology"/>
<keyword evidence="1" id="KW-0004">4Fe-4S</keyword>
<dbReference type="Gene3D" id="3.40.50.300">
    <property type="entry name" value="P-loop containing nucleotide triphosphate hydrolases"/>
    <property type="match status" value="1"/>
</dbReference>
<evidence type="ECO:0000256" key="5">
    <source>
        <dbReference type="ARBA" id="ARBA00023004"/>
    </source>
</evidence>
<dbReference type="InterPro" id="IPR019591">
    <property type="entry name" value="Mrp/NBP35_ATP-bd"/>
</dbReference>
<dbReference type="CDD" id="cd02037">
    <property type="entry name" value="Mrp_NBP35"/>
    <property type="match status" value="1"/>
</dbReference>
<gene>
    <name evidence="8" type="primary">LOC100904528</name>
</gene>
<dbReference type="RefSeq" id="XP_003746784.1">
    <property type="nucleotide sequence ID" value="XM_003746736.1"/>
</dbReference>
<evidence type="ECO:0000313" key="7">
    <source>
        <dbReference type="Proteomes" id="UP000694867"/>
    </source>
</evidence>
<dbReference type="GO" id="GO:0005829">
    <property type="term" value="C:cytosol"/>
    <property type="evidence" value="ECO:0007669"/>
    <property type="project" value="TreeGrafter"/>
</dbReference>
<dbReference type="InterPro" id="IPR027417">
    <property type="entry name" value="P-loop_NTPase"/>
</dbReference>
<dbReference type="GO" id="GO:0140663">
    <property type="term" value="F:ATP-dependent FeS chaperone activity"/>
    <property type="evidence" value="ECO:0007669"/>
    <property type="project" value="InterPro"/>
</dbReference>
<dbReference type="KEGG" id="goe:100904528"/>
<dbReference type="GO" id="GO:0016226">
    <property type="term" value="P:iron-sulfur cluster assembly"/>
    <property type="evidence" value="ECO:0007669"/>
    <property type="project" value="InterPro"/>
</dbReference>
<dbReference type="PANTHER" id="PTHR23264:SF19">
    <property type="entry name" value="CYTOSOLIC FE-S CLUSTER ASSEMBLY FACTOR NUBP2"/>
    <property type="match status" value="1"/>
</dbReference>
<keyword evidence="4" id="KW-0067">ATP-binding</keyword>
<evidence type="ECO:0000256" key="4">
    <source>
        <dbReference type="ARBA" id="ARBA00022840"/>
    </source>
</evidence>
<keyword evidence="3" id="KW-0547">Nucleotide-binding</keyword>
<dbReference type="GeneID" id="100904528"/>
<keyword evidence="2" id="KW-0479">Metal-binding</keyword>
<dbReference type="PROSITE" id="PS01215">
    <property type="entry name" value="MRP"/>
    <property type="match status" value="1"/>
</dbReference>
<dbReference type="SUPFAM" id="SSF52540">
    <property type="entry name" value="P-loop containing nucleoside triphosphate hydrolases"/>
    <property type="match status" value="1"/>
</dbReference>
<sequence length="266" mass="28287">MDGDRQQGTSSVKSVLLVMSGKGGVGKSTVSVQLARNLVSAGHRVGLLDIDLCGPSIPKILGINGMRITQAAGSDAWLPCEVDGLKVMSIGFLLGNEDSAVVWRGPKKQAMISQFVNDVAWGQLDYLVVDTPPGTSDEHMAIVECLKRKACKTATVLVSTPQNVSLMDVQRQVAFCKLAGVQVLGLVENMSVFKCPCCNVESYPFCGGGGEQLARHCNIPLLGSLPINLKLAQACDDGKALERSGEDETTEIFQKIVQQIVPGLMA</sequence>
<dbReference type="FunFam" id="3.40.50.300:FF:001119">
    <property type="entry name" value="Iron-sulfur cluster carrier protein"/>
    <property type="match status" value="1"/>
</dbReference>
<evidence type="ECO:0000256" key="2">
    <source>
        <dbReference type="ARBA" id="ARBA00022723"/>
    </source>
</evidence>
<keyword evidence="7" id="KW-1185">Reference proteome</keyword>
<dbReference type="AlphaFoldDB" id="A0AAJ6QX70"/>
<organism evidence="7 8">
    <name type="scientific">Galendromus occidentalis</name>
    <name type="common">western predatory mite</name>
    <dbReference type="NCBI Taxonomy" id="34638"/>
    <lineage>
        <taxon>Eukaryota</taxon>
        <taxon>Metazoa</taxon>
        <taxon>Ecdysozoa</taxon>
        <taxon>Arthropoda</taxon>
        <taxon>Chelicerata</taxon>
        <taxon>Arachnida</taxon>
        <taxon>Acari</taxon>
        <taxon>Parasitiformes</taxon>
        <taxon>Mesostigmata</taxon>
        <taxon>Gamasina</taxon>
        <taxon>Phytoseioidea</taxon>
        <taxon>Phytoseiidae</taxon>
        <taxon>Typhlodrominae</taxon>
        <taxon>Galendromus</taxon>
    </lineage>
</organism>
<protein>
    <submittedName>
        <fullName evidence="8">Cytosolic Fe-S cluster assembly factor NUBP2 homolog</fullName>
    </submittedName>
</protein>
<dbReference type="PANTHER" id="PTHR23264">
    <property type="entry name" value="NUCLEOTIDE-BINDING PROTEIN NBP35 YEAST -RELATED"/>
    <property type="match status" value="1"/>
</dbReference>
<keyword evidence="6" id="KW-0411">Iron-sulfur</keyword>
<keyword evidence="5" id="KW-0408">Iron</keyword>
<evidence type="ECO:0000256" key="6">
    <source>
        <dbReference type="ARBA" id="ARBA00023014"/>
    </source>
</evidence>
<dbReference type="HAMAP" id="MF_02040">
    <property type="entry name" value="Mrp_NBP35"/>
    <property type="match status" value="1"/>
</dbReference>
<dbReference type="InterPro" id="IPR000808">
    <property type="entry name" value="Mrp-like_CS"/>
</dbReference>
<dbReference type="Proteomes" id="UP000694867">
    <property type="component" value="Unplaced"/>
</dbReference>
<dbReference type="InterPro" id="IPR033756">
    <property type="entry name" value="YlxH/NBP35"/>
</dbReference>
<accession>A0AAJ6QX70</accession>
<evidence type="ECO:0000256" key="3">
    <source>
        <dbReference type="ARBA" id="ARBA00022741"/>
    </source>
</evidence>
<dbReference type="GO" id="GO:0046872">
    <property type="term" value="F:metal ion binding"/>
    <property type="evidence" value="ECO:0007669"/>
    <property type="project" value="UniProtKB-KW"/>
</dbReference>
<dbReference type="GO" id="GO:0051539">
    <property type="term" value="F:4 iron, 4 sulfur cluster binding"/>
    <property type="evidence" value="ECO:0007669"/>
    <property type="project" value="UniProtKB-KW"/>
</dbReference>